<evidence type="ECO:0000313" key="18">
    <source>
        <dbReference type="Ensembl" id="ENSGWIP00000012425.1"/>
    </source>
</evidence>
<evidence type="ECO:0000256" key="4">
    <source>
        <dbReference type="ARBA" id="ARBA00022884"/>
    </source>
</evidence>
<dbReference type="PANTHER" id="PTHR31699">
    <property type="entry name" value="NUDIX T16 FAMILY MEMBER"/>
    <property type="match status" value="1"/>
</dbReference>
<comment type="catalytic activity">
    <reaction evidence="15">
        <text>IDP + H2O = IMP + phosphate + H(+)</text>
        <dbReference type="Rhea" id="RHEA:35207"/>
        <dbReference type="ChEBI" id="CHEBI:15377"/>
        <dbReference type="ChEBI" id="CHEBI:15378"/>
        <dbReference type="ChEBI" id="CHEBI:43474"/>
        <dbReference type="ChEBI" id="CHEBI:58053"/>
        <dbReference type="ChEBI" id="CHEBI:58280"/>
        <dbReference type="EC" id="3.6.1.64"/>
    </reaction>
    <physiologicalReaction direction="left-to-right" evidence="15">
        <dbReference type="Rhea" id="RHEA:35208"/>
    </physiologicalReaction>
</comment>
<evidence type="ECO:0000256" key="11">
    <source>
        <dbReference type="ARBA" id="ARBA00041656"/>
    </source>
</evidence>
<dbReference type="Ensembl" id="ENSGWIT00000013855.1">
    <property type="protein sequence ID" value="ENSGWIP00000012425.1"/>
    <property type="gene ID" value="ENSGWIG00000007229.1"/>
</dbReference>
<dbReference type="GO" id="GO:0016077">
    <property type="term" value="P:sno(s)RNA catabolic process"/>
    <property type="evidence" value="ECO:0007669"/>
    <property type="project" value="TreeGrafter"/>
</dbReference>
<gene>
    <name evidence="18" type="primary">zgc:103759</name>
</gene>
<dbReference type="GO" id="GO:0030515">
    <property type="term" value="F:snoRNA binding"/>
    <property type="evidence" value="ECO:0007669"/>
    <property type="project" value="TreeGrafter"/>
</dbReference>
<evidence type="ECO:0000256" key="14">
    <source>
        <dbReference type="ARBA" id="ARBA00047661"/>
    </source>
</evidence>
<protein>
    <recommendedName>
        <fullName evidence="9">U8 snoRNA-decapping enzyme</fullName>
        <ecNumber evidence="8">3.6.1.64</ecNumber>
    </recommendedName>
    <alternativeName>
        <fullName evidence="12">IDP phosphatase</fullName>
    </alternativeName>
    <alternativeName>
        <fullName evidence="10">Inosine diphosphate phosphatase</fullName>
    </alternativeName>
    <alternativeName>
        <fullName evidence="11">Nucleoside diphosphate-linked moiety X motif 16</fullName>
    </alternativeName>
    <alternativeName>
        <fullName evidence="13">m7GpppN-mRNA hydrolase</fullName>
    </alternativeName>
</protein>
<dbReference type="PROSITE" id="PS51462">
    <property type="entry name" value="NUDIX"/>
    <property type="match status" value="1"/>
</dbReference>
<evidence type="ECO:0000256" key="2">
    <source>
        <dbReference type="ARBA" id="ARBA00004604"/>
    </source>
</evidence>
<evidence type="ECO:0000256" key="15">
    <source>
        <dbReference type="ARBA" id="ARBA00047875"/>
    </source>
</evidence>
<reference evidence="18" key="2">
    <citation type="submission" date="2025-08" db="UniProtKB">
        <authorList>
            <consortium name="Ensembl"/>
        </authorList>
    </citation>
    <scope>IDENTIFICATION</scope>
</reference>
<dbReference type="GO" id="GO:1990003">
    <property type="term" value="F:IDP phosphatase activity"/>
    <property type="evidence" value="ECO:0007669"/>
    <property type="project" value="UniProtKB-EC"/>
</dbReference>
<proteinExistence type="inferred from homology"/>
<reference evidence="18" key="1">
    <citation type="submission" date="2020-06" db="EMBL/GenBank/DDBJ databases">
        <authorList>
            <consortium name="Wellcome Sanger Institute Data Sharing"/>
        </authorList>
    </citation>
    <scope>NUCLEOTIDE SEQUENCE [LARGE SCALE GENOMIC DNA]</scope>
</reference>
<comment type="catalytic activity">
    <reaction evidence="14">
        <text>a 5'-end (N(7)-methyl 5'-triphosphoguanosine)-ribonucleoside in mRNA + H2O = N(7)-methyl-GDP + a 5'-end phospho-ribonucleoside in mRNA + 2 H(+)</text>
        <dbReference type="Rhea" id="RHEA:67484"/>
        <dbReference type="Rhea" id="RHEA-COMP:15692"/>
        <dbReference type="Rhea" id="RHEA-COMP:17167"/>
        <dbReference type="ChEBI" id="CHEBI:15377"/>
        <dbReference type="ChEBI" id="CHEBI:15378"/>
        <dbReference type="ChEBI" id="CHEBI:63714"/>
        <dbReference type="ChEBI" id="CHEBI:138282"/>
        <dbReference type="ChEBI" id="CHEBI:156461"/>
        <dbReference type="EC" id="3.6.1.62"/>
    </reaction>
    <physiologicalReaction direction="left-to-right" evidence="14">
        <dbReference type="Rhea" id="RHEA:67485"/>
    </physiologicalReaction>
</comment>
<evidence type="ECO:0000256" key="12">
    <source>
        <dbReference type="ARBA" id="ARBA00042015"/>
    </source>
</evidence>
<dbReference type="GO" id="GO:0005730">
    <property type="term" value="C:nucleolus"/>
    <property type="evidence" value="ECO:0007669"/>
    <property type="project" value="UniProtKB-SubCell"/>
</dbReference>
<dbReference type="GO" id="GO:0009117">
    <property type="term" value="P:nucleotide metabolic process"/>
    <property type="evidence" value="ECO:0007669"/>
    <property type="project" value="UniProtKB-KW"/>
</dbReference>
<name>A0A8C5DZ50_GOUWI</name>
<keyword evidence="19" id="KW-1185">Reference proteome</keyword>
<keyword evidence="5" id="KW-0546">Nucleotide metabolism</keyword>
<evidence type="ECO:0000259" key="17">
    <source>
        <dbReference type="PROSITE" id="PS51462"/>
    </source>
</evidence>
<sequence length="210" mass="23326">MASGQLSREEALACEGCRHACHVMLFCNTNSKLFGKIPIRHIPLMQMRFDGLLGFSGGFVNLSKESLEEGLRRELSEELGVDITISEEHHVDACFSPTSSLSSSSRLILHFYVKKMEEEEIRKVEQMASSTAADHGQEVLGMVRVPLYTLKDGSGLATFLSHSFVGNARSQLINSLQRFNLVPPQELHKALSRAMEINSQTAMNLQVVMT</sequence>
<evidence type="ECO:0000256" key="5">
    <source>
        <dbReference type="ARBA" id="ARBA00023080"/>
    </source>
</evidence>
<organism evidence="18 19">
    <name type="scientific">Gouania willdenowi</name>
    <name type="common">Blunt-snouted clingfish</name>
    <name type="synonym">Lepadogaster willdenowi</name>
    <dbReference type="NCBI Taxonomy" id="441366"/>
    <lineage>
        <taxon>Eukaryota</taxon>
        <taxon>Metazoa</taxon>
        <taxon>Chordata</taxon>
        <taxon>Craniata</taxon>
        <taxon>Vertebrata</taxon>
        <taxon>Euteleostomi</taxon>
        <taxon>Actinopterygii</taxon>
        <taxon>Neopterygii</taxon>
        <taxon>Teleostei</taxon>
        <taxon>Neoteleostei</taxon>
        <taxon>Acanthomorphata</taxon>
        <taxon>Ovalentaria</taxon>
        <taxon>Blenniimorphae</taxon>
        <taxon>Blenniiformes</taxon>
        <taxon>Gobiesocoidei</taxon>
        <taxon>Gobiesocidae</taxon>
        <taxon>Gobiesocinae</taxon>
        <taxon>Gouania</taxon>
    </lineage>
</organism>
<dbReference type="OrthoDB" id="5950381at2759"/>
<dbReference type="Gene3D" id="3.90.79.10">
    <property type="entry name" value="Nucleoside Triphosphate Pyrophosphohydrolase"/>
    <property type="match status" value="1"/>
</dbReference>
<dbReference type="GO" id="GO:0006402">
    <property type="term" value="P:mRNA catabolic process"/>
    <property type="evidence" value="ECO:0007669"/>
    <property type="project" value="TreeGrafter"/>
</dbReference>
<feature type="domain" description="Nudix hydrolase" evidence="17">
    <location>
        <begin position="16"/>
        <end position="174"/>
    </location>
</feature>
<dbReference type="Pfam" id="PF22327">
    <property type="entry name" value="Nudt16-like"/>
    <property type="match status" value="1"/>
</dbReference>
<dbReference type="InterPro" id="IPR015797">
    <property type="entry name" value="NUDIX_hydrolase-like_dom_sf"/>
</dbReference>
<dbReference type="PANTHER" id="PTHR31699:SF1">
    <property type="entry name" value="U8 SNORNA-DECAPPING ENZYME"/>
    <property type="match status" value="1"/>
</dbReference>
<keyword evidence="6" id="KW-0539">Nucleus</keyword>
<comment type="cofactor">
    <cofactor evidence="1">
        <name>Co(2+)</name>
        <dbReference type="ChEBI" id="CHEBI:48828"/>
    </cofactor>
</comment>
<accession>A0A8C5DZ50</accession>
<dbReference type="Proteomes" id="UP000694680">
    <property type="component" value="Chromosome 7"/>
</dbReference>
<evidence type="ECO:0000256" key="1">
    <source>
        <dbReference type="ARBA" id="ARBA00001941"/>
    </source>
</evidence>
<dbReference type="SUPFAM" id="SSF55811">
    <property type="entry name" value="Nudix"/>
    <property type="match status" value="1"/>
</dbReference>
<comment type="similarity">
    <text evidence="7">Belongs to the Nudix hydrolase family. NUDT16 subfamily.</text>
</comment>
<dbReference type="InterPro" id="IPR054754">
    <property type="entry name" value="NudT16"/>
</dbReference>
<dbReference type="EC" id="3.6.1.64" evidence="8"/>
<dbReference type="GO" id="GO:0005654">
    <property type="term" value="C:nucleoplasm"/>
    <property type="evidence" value="ECO:0007669"/>
    <property type="project" value="UniProtKB-SubCell"/>
</dbReference>
<dbReference type="GO" id="GO:0140933">
    <property type="term" value="F:5'-(N(7)-methylguanosine 5'-triphospho)-[mRNA] hydrolase activity"/>
    <property type="evidence" value="ECO:0007669"/>
    <property type="project" value="UniProtKB-EC"/>
</dbReference>
<dbReference type="GO" id="GO:1990174">
    <property type="term" value="F:phosphodiesterase decapping endonuclease activity"/>
    <property type="evidence" value="ECO:0007669"/>
    <property type="project" value="TreeGrafter"/>
</dbReference>
<comment type="subcellular location">
    <subcellularLocation>
        <location evidence="2">Nucleus</location>
        <location evidence="2">Nucleolus</location>
    </subcellularLocation>
    <subcellularLocation>
        <location evidence="3">Nucleus</location>
        <location evidence="3">Nucleoplasm</location>
    </subcellularLocation>
</comment>
<dbReference type="AlphaFoldDB" id="A0A8C5DZ50"/>
<reference evidence="18" key="3">
    <citation type="submission" date="2025-09" db="UniProtKB">
        <authorList>
            <consortium name="Ensembl"/>
        </authorList>
    </citation>
    <scope>IDENTIFICATION</scope>
</reference>
<evidence type="ECO:0000256" key="6">
    <source>
        <dbReference type="ARBA" id="ARBA00023242"/>
    </source>
</evidence>
<evidence type="ECO:0000256" key="7">
    <source>
        <dbReference type="ARBA" id="ARBA00038173"/>
    </source>
</evidence>
<evidence type="ECO:0000256" key="13">
    <source>
        <dbReference type="ARBA" id="ARBA00043162"/>
    </source>
</evidence>
<evidence type="ECO:0000313" key="19">
    <source>
        <dbReference type="Proteomes" id="UP000694680"/>
    </source>
</evidence>
<evidence type="ECO:0000256" key="8">
    <source>
        <dbReference type="ARBA" id="ARBA00038899"/>
    </source>
</evidence>
<dbReference type="InterPro" id="IPR000086">
    <property type="entry name" value="NUDIX_hydrolase_dom"/>
</dbReference>
<evidence type="ECO:0000256" key="3">
    <source>
        <dbReference type="ARBA" id="ARBA00004642"/>
    </source>
</evidence>
<comment type="catalytic activity">
    <reaction evidence="16">
        <text>dIDP + H2O = dIMP + phosphate + H(+)</text>
        <dbReference type="Rhea" id="RHEA:35211"/>
        <dbReference type="ChEBI" id="CHEBI:15377"/>
        <dbReference type="ChEBI" id="CHEBI:15378"/>
        <dbReference type="ChEBI" id="CHEBI:43474"/>
        <dbReference type="ChEBI" id="CHEBI:61194"/>
        <dbReference type="ChEBI" id="CHEBI:62286"/>
        <dbReference type="EC" id="3.6.1.64"/>
    </reaction>
    <physiologicalReaction direction="left-to-right" evidence="16">
        <dbReference type="Rhea" id="RHEA:35212"/>
    </physiologicalReaction>
</comment>
<keyword evidence="4" id="KW-0694">RNA-binding</keyword>
<evidence type="ECO:0000256" key="10">
    <source>
        <dbReference type="ARBA" id="ARBA00041450"/>
    </source>
</evidence>
<evidence type="ECO:0000256" key="16">
    <source>
        <dbReference type="ARBA" id="ARBA00048945"/>
    </source>
</evidence>
<evidence type="ECO:0000256" key="9">
    <source>
        <dbReference type="ARBA" id="ARBA00039871"/>
    </source>
</evidence>